<evidence type="ECO:0000256" key="1">
    <source>
        <dbReference type="SAM" id="MobiDB-lite"/>
    </source>
</evidence>
<reference evidence="3" key="2">
    <citation type="submission" date="2023-05" db="EMBL/GenBank/DDBJ databases">
        <authorList>
            <consortium name="Lawrence Berkeley National Laboratory"/>
            <person name="Steindorff A."/>
            <person name="Hensen N."/>
            <person name="Bonometti L."/>
            <person name="Westerberg I."/>
            <person name="Brannstrom I.O."/>
            <person name="Guillou S."/>
            <person name="Cros-Aarteil S."/>
            <person name="Calhoun S."/>
            <person name="Haridas S."/>
            <person name="Kuo A."/>
            <person name="Mondo S."/>
            <person name="Pangilinan J."/>
            <person name="Riley R."/>
            <person name="Labutti K."/>
            <person name="Andreopoulos B."/>
            <person name="Lipzen A."/>
            <person name="Chen C."/>
            <person name="Yanf M."/>
            <person name="Daum C."/>
            <person name="Ng V."/>
            <person name="Clum A."/>
            <person name="Ohm R."/>
            <person name="Martin F."/>
            <person name="Silar P."/>
            <person name="Natvig D."/>
            <person name="Lalanne C."/>
            <person name="Gautier V."/>
            <person name="Ament-Velasquez S.L."/>
            <person name="Kruys A."/>
            <person name="Hutchinson M.I."/>
            <person name="Powell A.J."/>
            <person name="Barry K."/>
            <person name="Miller A.N."/>
            <person name="Grigoriev I.V."/>
            <person name="Debuchy R."/>
            <person name="Gladieux P."/>
            <person name="Thoren M.H."/>
            <person name="Johannesson H."/>
        </authorList>
    </citation>
    <scope>NUCLEOTIDE SEQUENCE</scope>
    <source>
        <strain evidence="3">CBS 990.96</strain>
    </source>
</reference>
<organism evidence="3 4">
    <name type="scientific">Podospora fimiseda</name>
    <dbReference type="NCBI Taxonomy" id="252190"/>
    <lineage>
        <taxon>Eukaryota</taxon>
        <taxon>Fungi</taxon>
        <taxon>Dikarya</taxon>
        <taxon>Ascomycota</taxon>
        <taxon>Pezizomycotina</taxon>
        <taxon>Sordariomycetes</taxon>
        <taxon>Sordariomycetidae</taxon>
        <taxon>Sordariales</taxon>
        <taxon>Podosporaceae</taxon>
        <taxon>Podospora</taxon>
    </lineage>
</organism>
<gene>
    <name evidence="3" type="ORF">QBC38DRAFT_439208</name>
</gene>
<protein>
    <submittedName>
        <fullName evidence="3">Uncharacterized protein</fullName>
    </submittedName>
</protein>
<feature type="region of interest" description="Disordered" evidence="1">
    <location>
        <begin position="1"/>
        <end position="55"/>
    </location>
</feature>
<evidence type="ECO:0000313" key="4">
    <source>
        <dbReference type="Proteomes" id="UP001301958"/>
    </source>
</evidence>
<feature type="transmembrane region" description="Helical" evidence="2">
    <location>
        <begin position="190"/>
        <end position="213"/>
    </location>
</feature>
<feature type="compositionally biased region" description="Basic residues" evidence="1">
    <location>
        <begin position="1"/>
        <end position="10"/>
    </location>
</feature>
<feature type="transmembrane region" description="Helical" evidence="2">
    <location>
        <begin position="123"/>
        <end position="150"/>
    </location>
</feature>
<dbReference type="AlphaFoldDB" id="A0AAN7BZ22"/>
<comment type="caution">
    <text evidence="3">The sequence shown here is derived from an EMBL/GenBank/DDBJ whole genome shotgun (WGS) entry which is preliminary data.</text>
</comment>
<dbReference type="EMBL" id="MU865288">
    <property type="protein sequence ID" value="KAK4232296.1"/>
    <property type="molecule type" value="Genomic_DNA"/>
</dbReference>
<keyword evidence="2" id="KW-1133">Transmembrane helix</keyword>
<dbReference type="Proteomes" id="UP001301958">
    <property type="component" value="Unassembled WGS sequence"/>
</dbReference>
<keyword evidence="4" id="KW-1185">Reference proteome</keyword>
<reference evidence="3" key="1">
    <citation type="journal article" date="2023" name="Mol. Phylogenet. Evol.">
        <title>Genome-scale phylogeny and comparative genomics of the fungal order Sordariales.</title>
        <authorList>
            <person name="Hensen N."/>
            <person name="Bonometti L."/>
            <person name="Westerberg I."/>
            <person name="Brannstrom I.O."/>
            <person name="Guillou S."/>
            <person name="Cros-Aarteil S."/>
            <person name="Calhoun S."/>
            <person name="Haridas S."/>
            <person name="Kuo A."/>
            <person name="Mondo S."/>
            <person name="Pangilinan J."/>
            <person name="Riley R."/>
            <person name="LaButti K."/>
            <person name="Andreopoulos B."/>
            <person name="Lipzen A."/>
            <person name="Chen C."/>
            <person name="Yan M."/>
            <person name="Daum C."/>
            <person name="Ng V."/>
            <person name="Clum A."/>
            <person name="Steindorff A."/>
            <person name="Ohm R.A."/>
            <person name="Martin F."/>
            <person name="Silar P."/>
            <person name="Natvig D.O."/>
            <person name="Lalanne C."/>
            <person name="Gautier V."/>
            <person name="Ament-Velasquez S.L."/>
            <person name="Kruys A."/>
            <person name="Hutchinson M.I."/>
            <person name="Powell A.J."/>
            <person name="Barry K."/>
            <person name="Miller A.N."/>
            <person name="Grigoriev I.V."/>
            <person name="Debuchy R."/>
            <person name="Gladieux P."/>
            <person name="Hiltunen Thoren M."/>
            <person name="Johannesson H."/>
        </authorList>
    </citation>
    <scope>NUCLEOTIDE SEQUENCE</scope>
    <source>
        <strain evidence="3">CBS 990.96</strain>
    </source>
</reference>
<evidence type="ECO:0000256" key="2">
    <source>
        <dbReference type="SAM" id="Phobius"/>
    </source>
</evidence>
<proteinExistence type="predicted"/>
<keyword evidence="2" id="KW-0472">Membrane</keyword>
<accession>A0AAN7BZ22</accession>
<keyword evidence="2" id="KW-0812">Transmembrane</keyword>
<sequence>MTKRKNKQSNKPKSSNATNKKKPLEKDVAAAPDVQDSPTNQNHQEKFSPPPTKMGTREYDSEYWAAITSVAPRHPVLEATPENFDPEWFRTYDFSQTYPPEWQSNLVPLPNLTRKLVILSMELLCLTALVLSLVFQLQFFLVILGAFWVIMLRLSNFHEAEWLEMAQREIERTGLKTTSIVFTDNEKKRLWTMFVVAGVSIGLIILFGDVDYFNDIDGLLKKWVGKKDI</sequence>
<evidence type="ECO:0000313" key="3">
    <source>
        <dbReference type="EMBL" id="KAK4232296.1"/>
    </source>
</evidence>
<name>A0AAN7BZ22_9PEZI</name>